<feature type="region of interest" description="Disordered" evidence="1">
    <location>
        <begin position="35"/>
        <end position="54"/>
    </location>
</feature>
<organism evidence="2 3">
    <name type="scientific">Podospora didyma</name>
    <dbReference type="NCBI Taxonomy" id="330526"/>
    <lineage>
        <taxon>Eukaryota</taxon>
        <taxon>Fungi</taxon>
        <taxon>Dikarya</taxon>
        <taxon>Ascomycota</taxon>
        <taxon>Pezizomycotina</taxon>
        <taxon>Sordariomycetes</taxon>
        <taxon>Sordariomycetidae</taxon>
        <taxon>Sordariales</taxon>
        <taxon>Podosporaceae</taxon>
        <taxon>Podospora</taxon>
    </lineage>
</organism>
<dbReference type="Proteomes" id="UP001285441">
    <property type="component" value="Unassembled WGS sequence"/>
</dbReference>
<evidence type="ECO:0000313" key="3">
    <source>
        <dbReference type="Proteomes" id="UP001285441"/>
    </source>
</evidence>
<dbReference type="AlphaFoldDB" id="A0AAE0U1U4"/>
<gene>
    <name evidence="2" type="ORF">B0H63DRAFT_509495</name>
</gene>
<comment type="caution">
    <text evidence="2">The sequence shown here is derived from an EMBL/GenBank/DDBJ whole genome shotgun (WGS) entry which is preliminary data.</text>
</comment>
<name>A0AAE0U1U4_9PEZI</name>
<evidence type="ECO:0000256" key="1">
    <source>
        <dbReference type="SAM" id="MobiDB-lite"/>
    </source>
</evidence>
<proteinExistence type="predicted"/>
<feature type="region of interest" description="Disordered" evidence="1">
    <location>
        <begin position="1"/>
        <end position="23"/>
    </location>
</feature>
<reference evidence="2" key="1">
    <citation type="journal article" date="2023" name="Mol. Phylogenet. Evol.">
        <title>Genome-scale phylogeny and comparative genomics of the fungal order Sordariales.</title>
        <authorList>
            <person name="Hensen N."/>
            <person name="Bonometti L."/>
            <person name="Westerberg I."/>
            <person name="Brannstrom I.O."/>
            <person name="Guillou S."/>
            <person name="Cros-Aarteil S."/>
            <person name="Calhoun S."/>
            <person name="Haridas S."/>
            <person name="Kuo A."/>
            <person name="Mondo S."/>
            <person name="Pangilinan J."/>
            <person name="Riley R."/>
            <person name="LaButti K."/>
            <person name="Andreopoulos B."/>
            <person name="Lipzen A."/>
            <person name="Chen C."/>
            <person name="Yan M."/>
            <person name="Daum C."/>
            <person name="Ng V."/>
            <person name="Clum A."/>
            <person name="Steindorff A."/>
            <person name="Ohm R.A."/>
            <person name="Martin F."/>
            <person name="Silar P."/>
            <person name="Natvig D.O."/>
            <person name="Lalanne C."/>
            <person name="Gautier V."/>
            <person name="Ament-Velasquez S.L."/>
            <person name="Kruys A."/>
            <person name="Hutchinson M.I."/>
            <person name="Powell A.J."/>
            <person name="Barry K."/>
            <person name="Miller A.N."/>
            <person name="Grigoriev I.V."/>
            <person name="Debuchy R."/>
            <person name="Gladieux P."/>
            <person name="Hiltunen Thoren M."/>
            <person name="Johannesson H."/>
        </authorList>
    </citation>
    <scope>NUCLEOTIDE SEQUENCE</scope>
    <source>
        <strain evidence="2">CBS 232.78</strain>
    </source>
</reference>
<keyword evidence="3" id="KW-1185">Reference proteome</keyword>
<reference evidence="2" key="2">
    <citation type="submission" date="2023-06" db="EMBL/GenBank/DDBJ databases">
        <authorList>
            <consortium name="Lawrence Berkeley National Laboratory"/>
            <person name="Haridas S."/>
            <person name="Hensen N."/>
            <person name="Bonometti L."/>
            <person name="Westerberg I."/>
            <person name="Brannstrom I.O."/>
            <person name="Guillou S."/>
            <person name="Cros-Aarteil S."/>
            <person name="Calhoun S."/>
            <person name="Kuo A."/>
            <person name="Mondo S."/>
            <person name="Pangilinan J."/>
            <person name="Riley R."/>
            <person name="LaButti K."/>
            <person name="Andreopoulos B."/>
            <person name="Lipzen A."/>
            <person name="Chen C."/>
            <person name="Yanf M."/>
            <person name="Daum C."/>
            <person name="Ng V."/>
            <person name="Clum A."/>
            <person name="Steindorff A."/>
            <person name="Ohm R."/>
            <person name="Martin F."/>
            <person name="Silar P."/>
            <person name="Natvig D."/>
            <person name="Lalanne C."/>
            <person name="Gautier V."/>
            <person name="Ament-velasquez S.L."/>
            <person name="Kruys A."/>
            <person name="Hutchinson M.I."/>
            <person name="Powell A.J."/>
            <person name="Barry K."/>
            <person name="Miller A.N."/>
            <person name="Grigoriev I.V."/>
            <person name="Debuchy R."/>
            <person name="Gladieux P."/>
            <person name="Thoren M.H."/>
            <person name="Johannesson H."/>
        </authorList>
    </citation>
    <scope>NUCLEOTIDE SEQUENCE</scope>
    <source>
        <strain evidence="2">CBS 232.78</strain>
    </source>
</reference>
<evidence type="ECO:0000313" key="2">
    <source>
        <dbReference type="EMBL" id="KAK3387772.1"/>
    </source>
</evidence>
<dbReference type="EMBL" id="JAULSW010000003">
    <property type="protein sequence ID" value="KAK3387772.1"/>
    <property type="molecule type" value="Genomic_DNA"/>
</dbReference>
<accession>A0AAE0U1U4</accession>
<feature type="compositionally biased region" description="Polar residues" evidence="1">
    <location>
        <begin position="1"/>
        <end position="17"/>
    </location>
</feature>
<sequence length="184" mass="20382">MSPQPSQKPISVSTRVEQPSLPKPLQSFLKHRASIILDSQPPPPPANPSTSFSSDLTFQTKYGLSVTVSCVPTRPDGGDGTRTYTLSRLHHPSPETTTSTLQKHDKIFPDFQTSSIWRNSSYPLSEGEDDSYPIDNFAELYPAIADYFSDWRDVYEDGFEAQGLHLGGSNINEIFPSEEENAAC</sequence>
<protein>
    <submittedName>
        <fullName evidence="2">Uncharacterized protein</fullName>
    </submittedName>
</protein>